<proteinExistence type="predicted"/>
<dbReference type="EMBL" id="BSRX01000017">
    <property type="protein sequence ID" value="GLW55222.1"/>
    <property type="molecule type" value="Genomic_DNA"/>
</dbReference>
<dbReference type="Proteomes" id="UP001165143">
    <property type="component" value="Unassembled WGS sequence"/>
</dbReference>
<gene>
    <name evidence="2" type="ORF">Kpho01_32330</name>
</gene>
<evidence type="ECO:0000256" key="1">
    <source>
        <dbReference type="SAM" id="MobiDB-lite"/>
    </source>
</evidence>
<sequence>MKADKHRPEAEQRSEAPRAGRTSVRLAEPVSGPVGDDQADTLAPPRQLPEAALAA</sequence>
<dbReference type="AlphaFoldDB" id="A0A9W6PI16"/>
<protein>
    <submittedName>
        <fullName evidence="2">Uncharacterized protein</fullName>
    </submittedName>
</protein>
<organism evidence="2 3">
    <name type="scientific">Kitasatospora phosalacinea</name>
    <dbReference type="NCBI Taxonomy" id="2065"/>
    <lineage>
        <taxon>Bacteria</taxon>
        <taxon>Bacillati</taxon>
        <taxon>Actinomycetota</taxon>
        <taxon>Actinomycetes</taxon>
        <taxon>Kitasatosporales</taxon>
        <taxon>Streptomycetaceae</taxon>
        <taxon>Kitasatospora</taxon>
    </lineage>
</organism>
<name>A0A9W6PI16_9ACTN</name>
<reference evidence="2" key="1">
    <citation type="submission" date="2023-02" db="EMBL/GenBank/DDBJ databases">
        <title>Kitasatospora phosalacinea NBRC 14362.</title>
        <authorList>
            <person name="Ichikawa N."/>
            <person name="Sato H."/>
            <person name="Tonouchi N."/>
        </authorList>
    </citation>
    <scope>NUCLEOTIDE SEQUENCE</scope>
    <source>
        <strain evidence="2">NBRC 14362</strain>
    </source>
</reference>
<evidence type="ECO:0000313" key="3">
    <source>
        <dbReference type="Proteomes" id="UP001165143"/>
    </source>
</evidence>
<feature type="region of interest" description="Disordered" evidence="1">
    <location>
        <begin position="1"/>
        <end position="55"/>
    </location>
</feature>
<evidence type="ECO:0000313" key="2">
    <source>
        <dbReference type="EMBL" id="GLW55222.1"/>
    </source>
</evidence>
<feature type="compositionally biased region" description="Basic and acidic residues" evidence="1">
    <location>
        <begin position="1"/>
        <end position="18"/>
    </location>
</feature>
<comment type="caution">
    <text evidence="2">The sequence shown here is derived from an EMBL/GenBank/DDBJ whole genome shotgun (WGS) entry which is preliminary data.</text>
</comment>
<accession>A0A9W6PI16</accession>